<dbReference type="AlphaFoldDB" id="A0AAV9PKX2"/>
<dbReference type="EMBL" id="JAVRRT010000003">
    <property type="protein sequence ID" value="KAK5173500.1"/>
    <property type="molecule type" value="Genomic_DNA"/>
</dbReference>
<proteinExistence type="predicted"/>
<organism evidence="2 3">
    <name type="scientific">Saxophila tyrrhenica</name>
    <dbReference type="NCBI Taxonomy" id="1690608"/>
    <lineage>
        <taxon>Eukaryota</taxon>
        <taxon>Fungi</taxon>
        <taxon>Dikarya</taxon>
        <taxon>Ascomycota</taxon>
        <taxon>Pezizomycotina</taxon>
        <taxon>Dothideomycetes</taxon>
        <taxon>Dothideomycetidae</taxon>
        <taxon>Mycosphaerellales</taxon>
        <taxon>Extremaceae</taxon>
        <taxon>Saxophila</taxon>
    </lineage>
</organism>
<evidence type="ECO:0000313" key="2">
    <source>
        <dbReference type="EMBL" id="KAK5173500.1"/>
    </source>
</evidence>
<reference evidence="2 3" key="1">
    <citation type="submission" date="2023-08" db="EMBL/GenBank/DDBJ databases">
        <title>Black Yeasts Isolated from many extreme environments.</title>
        <authorList>
            <person name="Coleine C."/>
            <person name="Stajich J.E."/>
            <person name="Selbmann L."/>
        </authorList>
    </citation>
    <scope>NUCLEOTIDE SEQUENCE [LARGE SCALE GENOMIC DNA]</scope>
    <source>
        <strain evidence="2 3">CCFEE 5935</strain>
    </source>
</reference>
<accession>A0AAV9PKX2</accession>
<dbReference type="GeneID" id="89923528"/>
<dbReference type="RefSeq" id="XP_064662195.1">
    <property type="nucleotide sequence ID" value="XM_064799440.1"/>
</dbReference>
<feature type="compositionally biased region" description="Basic and acidic residues" evidence="1">
    <location>
        <begin position="7"/>
        <end position="24"/>
    </location>
</feature>
<feature type="region of interest" description="Disordered" evidence="1">
    <location>
        <begin position="1"/>
        <end position="24"/>
    </location>
</feature>
<protein>
    <submittedName>
        <fullName evidence="2">Uncharacterized protein</fullName>
    </submittedName>
</protein>
<dbReference type="Proteomes" id="UP001337655">
    <property type="component" value="Unassembled WGS sequence"/>
</dbReference>
<sequence>MPAKRATQREFDQEATHEAHASYTHKKESGTLRCTINIETFGTYTSIRRLDVDFFLQLANKKTVTIGELIAWYVRKDELTAKDIPAWIGELLGARAKASDENFTAELRMVSKMLYTKSGEPSDSVQQYSQQLATPRFVFIEMFKLFEDSRGKGLGPQVLNEDDNIVSVLSLARDASTEVANKYTDVQVEQKLQAQYAKSGYATWVQGDPDVDGSVTIMGRIVQ</sequence>
<gene>
    <name evidence="2" type="ORF">LTR77_002181</name>
</gene>
<evidence type="ECO:0000313" key="3">
    <source>
        <dbReference type="Proteomes" id="UP001337655"/>
    </source>
</evidence>
<evidence type="ECO:0000256" key="1">
    <source>
        <dbReference type="SAM" id="MobiDB-lite"/>
    </source>
</evidence>
<keyword evidence="3" id="KW-1185">Reference proteome</keyword>
<comment type="caution">
    <text evidence="2">The sequence shown here is derived from an EMBL/GenBank/DDBJ whole genome shotgun (WGS) entry which is preliminary data.</text>
</comment>
<name>A0AAV9PKX2_9PEZI</name>